<dbReference type="SUPFAM" id="SSF56645">
    <property type="entry name" value="Acyl-CoA dehydrogenase NM domain-like"/>
    <property type="match status" value="1"/>
</dbReference>
<dbReference type="GO" id="GO:0005737">
    <property type="term" value="C:cytoplasm"/>
    <property type="evidence" value="ECO:0007669"/>
    <property type="project" value="TreeGrafter"/>
</dbReference>
<evidence type="ECO:0000256" key="2">
    <source>
        <dbReference type="ARBA" id="ARBA00022630"/>
    </source>
</evidence>
<name>A0A0N5BN17_STREA</name>
<proteinExistence type="predicted"/>
<protein>
    <submittedName>
        <fullName evidence="6">Acyl-CoA_dh_M domain-containing protein</fullName>
    </submittedName>
</protein>
<dbReference type="GO" id="GO:0003995">
    <property type="term" value="F:acyl-CoA dehydrogenase activity"/>
    <property type="evidence" value="ECO:0007669"/>
    <property type="project" value="TreeGrafter"/>
</dbReference>
<dbReference type="WBParaSite" id="SPAL_0000729800.1">
    <property type="protein sequence ID" value="SPAL_0000729800.1"/>
    <property type="gene ID" value="SPAL_0000729800"/>
</dbReference>
<dbReference type="Gene3D" id="2.40.110.10">
    <property type="entry name" value="Butyryl-CoA Dehydrogenase, subunit A, domain 2"/>
    <property type="match status" value="1"/>
</dbReference>
<dbReference type="Proteomes" id="UP000046392">
    <property type="component" value="Unplaced"/>
</dbReference>
<comment type="cofactor">
    <cofactor evidence="1">
        <name>FAD</name>
        <dbReference type="ChEBI" id="CHEBI:57692"/>
    </cofactor>
</comment>
<dbReference type="STRING" id="174720.A0A0N5BN17"/>
<keyword evidence="2" id="KW-0285">Flavoprotein</keyword>
<organism evidence="5 6">
    <name type="scientific">Strongyloides papillosus</name>
    <name type="common">Intestinal threadworm</name>
    <dbReference type="NCBI Taxonomy" id="174720"/>
    <lineage>
        <taxon>Eukaryota</taxon>
        <taxon>Metazoa</taxon>
        <taxon>Ecdysozoa</taxon>
        <taxon>Nematoda</taxon>
        <taxon>Chromadorea</taxon>
        <taxon>Rhabditida</taxon>
        <taxon>Tylenchina</taxon>
        <taxon>Panagrolaimomorpha</taxon>
        <taxon>Strongyloidoidea</taxon>
        <taxon>Strongyloididae</taxon>
        <taxon>Strongyloides</taxon>
    </lineage>
</organism>
<keyword evidence="4" id="KW-0560">Oxidoreductase</keyword>
<dbReference type="InterPro" id="IPR009100">
    <property type="entry name" value="AcylCoA_DH/oxidase_NM_dom_sf"/>
</dbReference>
<dbReference type="PANTHER" id="PTHR48083:SF13">
    <property type="entry name" value="ACYL-COA DEHYDROGENASE FAMILY MEMBER 11"/>
    <property type="match status" value="1"/>
</dbReference>
<accession>A0A0N5BN17</accession>
<dbReference type="InterPro" id="IPR046373">
    <property type="entry name" value="Acyl-CoA_Oxase/DH_mid-dom_sf"/>
</dbReference>
<reference evidence="6" key="1">
    <citation type="submission" date="2017-02" db="UniProtKB">
        <authorList>
            <consortium name="WormBaseParasite"/>
        </authorList>
    </citation>
    <scope>IDENTIFICATION</scope>
</reference>
<evidence type="ECO:0000313" key="6">
    <source>
        <dbReference type="WBParaSite" id="SPAL_0000729800.1"/>
    </source>
</evidence>
<evidence type="ECO:0000256" key="4">
    <source>
        <dbReference type="ARBA" id="ARBA00023002"/>
    </source>
</evidence>
<evidence type="ECO:0000256" key="3">
    <source>
        <dbReference type="ARBA" id="ARBA00022827"/>
    </source>
</evidence>
<dbReference type="PANTHER" id="PTHR48083">
    <property type="entry name" value="MEDIUM-CHAIN SPECIFIC ACYL-COA DEHYDROGENASE, MITOCHONDRIAL-RELATED"/>
    <property type="match status" value="1"/>
</dbReference>
<dbReference type="GO" id="GO:0033539">
    <property type="term" value="P:fatty acid beta-oxidation using acyl-CoA dehydrogenase"/>
    <property type="evidence" value="ECO:0007669"/>
    <property type="project" value="TreeGrafter"/>
</dbReference>
<evidence type="ECO:0000256" key="1">
    <source>
        <dbReference type="ARBA" id="ARBA00001974"/>
    </source>
</evidence>
<sequence length="115" mass="12931">MRLKQGQASSPLADGFASRQIMLCNDRTRYGKGKYILNGRKCFTTGPLHLQCKIYIFMGRITGWENNNKHLQRSMILVPIDTPGVRIVRLLVVFGGVDTPLDHAEVNFENVVVGK</sequence>
<evidence type="ECO:0000313" key="5">
    <source>
        <dbReference type="Proteomes" id="UP000046392"/>
    </source>
</evidence>
<dbReference type="InterPro" id="IPR050741">
    <property type="entry name" value="Acyl-CoA_dehydrogenase"/>
</dbReference>
<dbReference type="AlphaFoldDB" id="A0A0N5BN17"/>
<keyword evidence="5" id="KW-1185">Reference proteome</keyword>
<keyword evidence="3" id="KW-0274">FAD</keyword>